<protein>
    <submittedName>
        <fullName evidence="1">Uncharacterized protein</fullName>
    </submittedName>
</protein>
<dbReference type="AlphaFoldDB" id="A0A0A9B1E0"/>
<proteinExistence type="predicted"/>
<name>A0A0A9B1E0_ARUDO</name>
<evidence type="ECO:0000313" key="1">
    <source>
        <dbReference type="EMBL" id="JAD53102.1"/>
    </source>
</evidence>
<accession>A0A0A9B1E0</accession>
<reference evidence="1" key="1">
    <citation type="submission" date="2014-09" db="EMBL/GenBank/DDBJ databases">
        <authorList>
            <person name="Magalhaes I.L.F."/>
            <person name="Oliveira U."/>
            <person name="Santos F.R."/>
            <person name="Vidigal T.H.D.A."/>
            <person name="Brescovit A.D."/>
            <person name="Santos A.J."/>
        </authorList>
    </citation>
    <scope>NUCLEOTIDE SEQUENCE</scope>
    <source>
        <tissue evidence="1">Shoot tissue taken approximately 20 cm above the soil surface</tissue>
    </source>
</reference>
<dbReference type="EMBL" id="GBRH01244793">
    <property type="protein sequence ID" value="JAD53102.1"/>
    <property type="molecule type" value="Transcribed_RNA"/>
</dbReference>
<organism evidence="1">
    <name type="scientific">Arundo donax</name>
    <name type="common">Giant reed</name>
    <name type="synonym">Donax arundinaceus</name>
    <dbReference type="NCBI Taxonomy" id="35708"/>
    <lineage>
        <taxon>Eukaryota</taxon>
        <taxon>Viridiplantae</taxon>
        <taxon>Streptophyta</taxon>
        <taxon>Embryophyta</taxon>
        <taxon>Tracheophyta</taxon>
        <taxon>Spermatophyta</taxon>
        <taxon>Magnoliopsida</taxon>
        <taxon>Liliopsida</taxon>
        <taxon>Poales</taxon>
        <taxon>Poaceae</taxon>
        <taxon>PACMAD clade</taxon>
        <taxon>Arundinoideae</taxon>
        <taxon>Arundineae</taxon>
        <taxon>Arundo</taxon>
    </lineage>
</organism>
<sequence length="50" mass="5361">MFGLCKNDPLSKSSCFLAGCSPCEMLTKAKNDSSCYNKACDPALHQITST</sequence>
<reference evidence="1" key="2">
    <citation type="journal article" date="2015" name="Data Brief">
        <title>Shoot transcriptome of the giant reed, Arundo donax.</title>
        <authorList>
            <person name="Barrero R.A."/>
            <person name="Guerrero F.D."/>
            <person name="Moolhuijzen P."/>
            <person name="Goolsby J.A."/>
            <person name="Tidwell J."/>
            <person name="Bellgard S.E."/>
            <person name="Bellgard M.I."/>
        </authorList>
    </citation>
    <scope>NUCLEOTIDE SEQUENCE</scope>
    <source>
        <tissue evidence="1">Shoot tissue taken approximately 20 cm above the soil surface</tissue>
    </source>
</reference>